<reference evidence="2" key="1">
    <citation type="journal article" date="2019" name="Int. J. Syst. Evol. Microbiol.">
        <title>The Global Catalogue of Microorganisms (GCM) 10K type strain sequencing project: providing services to taxonomists for standard genome sequencing and annotation.</title>
        <authorList>
            <consortium name="The Broad Institute Genomics Platform"/>
            <consortium name="The Broad Institute Genome Sequencing Center for Infectious Disease"/>
            <person name="Wu L."/>
            <person name="Ma J."/>
        </authorList>
    </citation>
    <scope>NUCLEOTIDE SEQUENCE [LARGE SCALE GENOMIC DNA]</scope>
    <source>
        <strain evidence="2">KCTC 62102</strain>
    </source>
</reference>
<protein>
    <recommendedName>
        <fullName evidence="3">Response regulator</fullName>
    </recommendedName>
</protein>
<dbReference type="RefSeq" id="WP_197642600.1">
    <property type="nucleotide sequence ID" value="NZ_JAEACP010000005.1"/>
</dbReference>
<dbReference type="SUPFAM" id="SSF52172">
    <property type="entry name" value="CheY-like"/>
    <property type="match status" value="1"/>
</dbReference>
<organism evidence="1 2">
    <name type="scientific">Tabrizicola soli</name>
    <dbReference type="NCBI Taxonomy" id="2185115"/>
    <lineage>
        <taxon>Bacteria</taxon>
        <taxon>Pseudomonadati</taxon>
        <taxon>Pseudomonadota</taxon>
        <taxon>Alphaproteobacteria</taxon>
        <taxon>Rhodobacterales</taxon>
        <taxon>Paracoccaceae</taxon>
        <taxon>Tabrizicola</taxon>
    </lineage>
</organism>
<evidence type="ECO:0000313" key="2">
    <source>
        <dbReference type="Proteomes" id="UP001595445"/>
    </source>
</evidence>
<proteinExistence type="predicted"/>
<comment type="caution">
    <text evidence="1">The sequence shown here is derived from an EMBL/GenBank/DDBJ whole genome shotgun (WGS) entry which is preliminary data.</text>
</comment>
<accession>A0ABV7DPX4</accession>
<dbReference type="InterPro" id="IPR011006">
    <property type="entry name" value="CheY-like_superfamily"/>
</dbReference>
<gene>
    <name evidence="1" type="ORF">ACFOD6_01930</name>
</gene>
<dbReference type="Proteomes" id="UP001595445">
    <property type="component" value="Unassembled WGS sequence"/>
</dbReference>
<name>A0ABV7DPX4_9RHOB</name>
<dbReference type="EMBL" id="JBHRSM010000001">
    <property type="protein sequence ID" value="MFC3084796.1"/>
    <property type="molecule type" value="Genomic_DNA"/>
</dbReference>
<evidence type="ECO:0008006" key="3">
    <source>
        <dbReference type="Google" id="ProtNLM"/>
    </source>
</evidence>
<evidence type="ECO:0000313" key="1">
    <source>
        <dbReference type="EMBL" id="MFC3084796.1"/>
    </source>
</evidence>
<keyword evidence="2" id="KW-1185">Reference proteome</keyword>
<sequence length="180" mass="19162">MTARIRIEAPGNGFLAGLAHLASAAALWPVPQPAPDAETAGRVALFGRPEGTMADVANWLRRDGVAIAWAKPAPELLASLAADRRIGLALIDLDAMGGILAALESLLVLRRSRPDLPVILVSRGFLTDDFDLERLPLCDASLRAPVRRAMLEFALGEAAEVNNPIWVSRQAEACGSRAQP</sequence>